<dbReference type="AlphaFoldDB" id="A0A5M9GTP0"/>
<dbReference type="PROSITE" id="PS51186">
    <property type="entry name" value="GNAT"/>
    <property type="match status" value="1"/>
</dbReference>
<dbReference type="GO" id="GO:0016747">
    <property type="term" value="F:acyltransferase activity, transferring groups other than amino-acyl groups"/>
    <property type="evidence" value="ECO:0007669"/>
    <property type="project" value="InterPro"/>
</dbReference>
<dbReference type="Pfam" id="PF13302">
    <property type="entry name" value="Acetyltransf_3"/>
    <property type="match status" value="1"/>
</dbReference>
<feature type="domain" description="N-acetyltransferase" evidence="1">
    <location>
        <begin position="26"/>
        <end position="182"/>
    </location>
</feature>
<comment type="caution">
    <text evidence="2">The sequence shown here is derived from an EMBL/GenBank/DDBJ whole genome shotgun (WGS) entry which is preliminary data.</text>
</comment>
<dbReference type="InterPro" id="IPR000182">
    <property type="entry name" value="GNAT_dom"/>
</dbReference>
<proteinExistence type="predicted"/>
<evidence type="ECO:0000313" key="3">
    <source>
        <dbReference type="Proteomes" id="UP000322918"/>
    </source>
</evidence>
<dbReference type="EMBL" id="VWNE01000035">
    <property type="protein sequence ID" value="KAA8477946.1"/>
    <property type="molecule type" value="Genomic_DNA"/>
</dbReference>
<organism evidence="2 3">
    <name type="scientific">Arcticibacter tournemirensis</name>
    <dbReference type="NCBI Taxonomy" id="699437"/>
    <lineage>
        <taxon>Bacteria</taxon>
        <taxon>Pseudomonadati</taxon>
        <taxon>Bacteroidota</taxon>
        <taxon>Sphingobacteriia</taxon>
        <taxon>Sphingobacteriales</taxon>
        <taxon>Sphingobacteriaceae</taxon>
        <taxon>Arcticibacter</taxon>
    </lineage>
</organism>
<dbReference type="SUPFAM" id="SSF55729">
    <property type="entry name" value="Acyl-CoA N-acyltransferases (Nat)"/>
    <property type="match status" value="1"/>
</dbReference>
<dbReference type="Gene3D" id="3.40.630.30">
    <property type="match status" value="1"/>
</dbReference>
<dbReference type="PANTHER" id="PTHR43792:SF1">
    <property type="entry name" value="N-ACETYLTRANSFERASE DOMAIN-CONTAINING PROTEIN"/>
    <property type="match status" value="1"/>
</dbReference>
<accession>A0A5M9GTP0</accession>
<dbReference type="RefSeq" id="WP_141813324.1">
    <property type="nucleotide sequence ID" value="NZ_VFPL01000001.1"/>
</dbReference>
<evidence type="ECO:0000313" key="2">
    <source>
        <dbReference type="EMBL" id="KAA8477946.1"/>
    </source>
</evidence>
<dbReference type="Proteomes" id="UP000322918">
    <property type="component" value="Unassembled WGS sequence"/>
</dbReference>
<protein>
    <submittedName>
        <fullName evidence="2">GNAT family N-acetyltransferase</fullName>
    </submittedName>
</protein>
<keyword evidence="2" id="KW-0808">Transferase</keyword>
<dbReference type="InterPro" id="IPR051531">
    <property type="entry name" value="N-acetyltransferase"/>
</dbReference>
<dbReference type="InterPro" id="IPR016181">
    <property type="entry name" value="Acyl_CoA_acyltransferase"/>
</dbReference>
<name>A0A5M9GTP0_9SPHI</name>
<sequence>MQSTRAHLMNLNLNFDPFPVLQTSRLTLRKPLLSDAAALFRLRSDDSVLQYLDRPKMASLDEAREFVEKIHDNLDNNNSINWAITPKDTNELIGTIGFWRIEKEHYRAEIGYMLFPEYQRRGLMQEALSEVIAFGFNTLNLHSVEANCNPANVASILLLEKNNFVKEAYFKENYYFAGKFLDSVIFSLVNTNPTIIK</sequence>
<dbReference type="OrthoDB" id="9811523at2"/>
<evidence type="ECO:0000259" key="1">
    <source>
        <dbReference type="PROSITE" id="PS51186"/>
    </source>
</evidence>
<gene>
    <name evidence="2" type="ORF">F1649_18265</name>
</gene>
<keyword evidence="3" id="KW-1185">Reference proteome</keyword>
<dbReference type="PANTHER" id="PTHR43792">
    <property type="entry name" value="GNAT FAMILY, PUTATIVE (AFU_ORTHOLOGUE AFUA_3G00765)-RELATED-RELATED"/>
    <property type="match status" value="1"/>
</dbReference>
<reference evidence="2 3" key="1">
    <citation type="submission" date="2019-09" db="EMBL/GenBank/DDBJ databases">
        <title>Pararcticibacter amylolyticus gen. nov., sp. nov., isolated from a rottenly hemp rope, and reclassification of Pedobacter tournemirensis as Pararcticibacter tournemirensis comb. nov.</title>
        <authorList>
            <person name="Cai Y."/>
        </authorList>
    </citation>
    <scope>NUCLEOTIDE SEQUENCE [LARGE SCALE GENOMIC DNA]</scope>
    <source>
        <strain evidence="2 3">TF5-37.2-LB10</strain>
    </source>
</reference>
<dbReference type="CDD" id="cd04301">
    <property type="entry name" value="NAT_SF"/>
    <property type="match status" value="1"/>
</dbReference>